<dbReference type="AlphaFoldDB" id="A0A8C5B2V6"/>
<dbReference type="Gene3D" id="1.10.20.10">
    <property type="entry name" value="Histone, subunit A"/>
    <property type="match status" value="1"/>
</dbReference>
<feature type="region of interest" description="Disordered" evidence="2">
    <location>
        <begin position="83"/>
        <end position="106"/>
    </location>
</feature>
<evidence type="ECO:0000256" key="2">
    <source>
        <dbReference type="SAM" id="MobiDB-lite"/>
    </source>
</evidence>
<name>A0A8C5B2V6_GADMO</name>
<dbReference type="InterPro" id="IPR009072">
    <property type="entry name" value="Histone-fold"/>
</dbReference>
<evidence type="ECO:0000256" key="1">
    <source>
        <dbReference type="ARBA" id="ARBA00016400"/>
    </source>
</evidence>
<dbReference type="GO" id="GO:0071821">
    <property type="term" value="C:FANCM-MHF complex"/>
    <property type="evidence" value="ECO:0007669"/>
    <property type="project" value="InterPro"/>
</dbReference>
<organism evidence="3 4">
    <name type="scientific">Gadus morhua</name>
    <name type="common">Atlantic cod</name>
    <dbReference type="NCBI Taxonomy" id="8049"/>
    <lineage>
        <taxon>Eukaryota</taxon>
        <taxon>Metazoa</taxon>
        <taxon>Chordata</taxon>
        <taxon>Craniata</taxon>
        <taxon>Vertebrata</taxon>
        <taxon>Euteleostomi</taxon>
        <taxon>Actinopterygii</taxon>
        <taxon>Neopterygii</taxon>
        <taxon>Teleostei</taxon>
        <taxon>Neoteleostei</taxon>
        <taxon>Acanthomorphata</taxon>
        <taxon>Zeiogadaria</taxon>
        <taxon>Gadariae</taxon>
        <taxon>Gadiformes</taxon>
        <taxon>Gadoidei</taxon>
        <taxon>Gadidae</taxon>
        <taxon>Gadus</taxon>
    </lineage>
</organism>
<protein>
    <recommendedName>
        <fullName evidence="1">Centromere protein S</fullName>
    </recommendedName>
</protein>
<dbReference type="GO" id="GO:0051382">
    <property type="term" value="P:kinetochore assembly"/>
    <property type="evidence" value="ECO:0007669"/>
    <property type="project" value="InterPro"/>
</dbReference>
<dbReference type="Pfam" id="PF15630">
    <property type="entry name" value="CENP-S"/>
    <property type="match status" value="1"/>
</dbReference>
<keyword evidence="4" id="KW-1185">Reference proteome</keyword>
<dbReference type="GO" id="GO:0007059">
    <property type="term" value="P:chromosome segregation"/>
    <property type="evidence" value="ECO:0007669"/>
    <property type="project" value="TreeGrafter"/>
</dbReference>
<dbReference type="InterPro" id="IPR029003">
    <property type="entry name" value="CENP-S/Mhf1"/>
</dbReference>
<dbReference type="GO" id="GO:0003677">
    <property type="term" value="F:DNA binding"/>
    <property type="evidence" value="ECO:0007669"/>
    <property type="project" value="InterPro"/>
</dbReference>
<evidence type="ECO:0000313" key="4">
    <source>
        <dbReference type="Proteomes" id="UP000694546"/>
    </source>
</evidence>
<evidence type="ECO:0000313" key="3">
    <source>
        <dbReference type="Ensembl" id="ENSGMOP00000040384.1"/>
    </source>
</evidence>
<dbReference type="Proteomes" id="UP000694546">
    <property type="component" value="Chromosome 18"/>
</dbReference>
<accession>A0A8C5B2V6</accession>
<reference evidence="3" key="1">
    <citation type="submission" date="2025-08" db="UniProtKB">
        <authorList>
            <consortium name="Ensembl"/>
        </authorList>
    </citation>
    <scope>IDENTIFICATION</scope>
</reference>
<reference evidence="3" key="2">
    <citation type="submission" date="2025-09" db="UniProtKB">
        <authorList>
            <consortium name="Ensembl"/>
        </authorList>
    </citation>
    <scope>IDENTIFICATION</scope>
</reference>
<proteinExistence type="predicted"/>
<dbReference type="PANTHER" id="PTHR46904">
    <property type="entry name" value="CENTROMERE PROTEIN T"/>
    <property type="match status" value="1"/>
</dbReference>
<dbReference type="Ensembl" id="ENSGMOT00000033681.1">
    <property type="protein sequence ID" value="ENSGMOP00000040384.1"/>
    <property type="gene ID" value="ENSGMOG00000036863.1"/>
</dbReference>
<dbReference type="GO" id="GO:0046982">
    <property type="term" value="F:protein heterodimerization activity"/>
    <property type="evidence" value="ECO:0007669"/>
    <property type="project" value="InterPro"/>
</dbReference>
<dbReference type="PANTHER" id="PTHR46904:SF1">
    <property type="entry name" value="CENTROMERE PROTEIN T"/>
    <property type="match status" value="1"/>
</dbReference>
<dbReference type="GO" id="GO:0000776">
    <property type="term" value="C:kinetochore"/>
    <property type="evidence" value="ECO:0007669"/>
    <property type="project" value="InterPro"/>
</dbReference>
<dbReference type="SUPFAM" id="SSF47113">
    <property type="entry name" value="Histone-fold"/>
    <property type="match status" value="1"/>
</dbReference>
<dbReference type="InterPro" id="IPR028255">
    <property type="entry name" value="CENP-T"/>
</dbReference>
<feature type="compositionally biased region" description="Polar residues" evidence="2">
    <location>
        <begin position="86"/>
        <end position="96"/>
    </location>
</feature>
<sequence length="106" mass="12377">MGRLPCPLHVELSMKTPAFRMALDLETYANHAKRKTIEVADVELLLRRSVVRQQTEKRKGERVHGSLYRMPLNINLIHSHTRGQYRVSNHNEPTSKSGRRDRFCQI</sequence>
<dbReference type="GO" id="GO:0000278">
    <property type="term" value="P:mitotic cell cycle"/>
    <property type="evidence" value="ECO:0007669"/>
    <property type="project" value="TreeGrafter"/>
</dbReference>